<feature type="transmembrane region" description="Helical" evidence="6">
    <location>
        <begin position="247"/>
        <end position="274"/>
    </location>
</feature>
<evidence type="ECO:0000313" key="7">
    <source>
        <dbReference type="EMBL" id="WZK87287.1"/>
    </source>
</evidence>
<feature type="transmembrane region" description="Helical" evidence="6">
    <location>
        <begin position="119"/>
        <end position="138"/>
    </location>
</feature>
<evidence type="ECO:0000313" key="8">
    <source>
        <dbReference type="Proteomes" id="UP001623232"/>
    </source>
</evidence>
<protein>
    <submittedName>
        <fullName evidence="7">Lysylphosphatidylglycerol synthase transmembrane domain-containing protein</fullName>
    </submittedName>
</protein>
<gene>
    <name evidence="7" type="ORF">QEZ52_11660</name>
</gene>
<reference evidence="7 8" key="1">
    <citation type="submission" date="2023-04" db="EMBL/GenBank/DDBJ databases">
        <title>Complete genome sequence of Alisedimentitalea scapharcae.</title>
        <authorList>
            <person name="Rong J.-C."/>
            <person name="Yi M.-L."/>
            <person name="Zhao Q."/>
        </authorList>
    </citation>
    <scope>NUCLEOTIDE SEQUENCE [LARGE SCALE GENOMIC DNA]</scope>
    <source>
        <strain evidence="7 8">KCTC 42119</strain>
    </source>
</reference>
<evidence type="ECO:0000256" key="3">
    <source>
        <dbReference type="ARBA" id="ARBA00022692"/>
    </source>
</evidence>
<dbReference type="InterPro" id="IPR022791">
    <property type="entry name" value="L-PG_synthase/AglD"/>
</dbReference>
<dbReference type="Proteomes" id="UP001623232">
    <property type="component" value="Chromosome"/>
</dbReference>
<dbReference type="EMBL" id="CP123584">
    <property type="protein sequence ID" value="WZK87287.1"/>
    <property type="molecule type" value="Genomic_DNA"/>
</dbReference>
<evidence type="ECO:0000256" key="1">
    <source>
        <dbReference type="ARBA" id="ARBA00004651"/>
    </source>
</evidence>
<dbReference type="RefSeq" id="WP_406644524.1">
    <property type="nucleotide sequence ID" value="NZ_CP123584.1"/>
</dbReference>
<comment type="subcellular location">
    <subcellularLocation>
        <location evidence="1">Cell membrane</location>
        <topology evidence="1">Multi-pass membrane protein</topology>
    </subcellularLocation>
</comment>
<evidence type="ECO:0000256" key="4">
    <source>
        <dbReference type="ARBA" id="ARBA00022989"/>
    </source>
</evidence>
<dbReference type="PANTHER" id="PTHR39087:SF2">
    <property type="entry name" value="UPF0104 MEMBRANE PROTEIN MJ1595"/>
    <property type="match status" value="1"/>
</dbReference>
<feature type="transmembrane region" description="Helical" evidence="6">
    <location>
        <begin position="150"/>
        <end position="171"/>
    </location>
</feature>
<keyword evidence="2" id="KW-1003">Cell membrane</keyword>
<accession>A0ABZ2XPL1</accession>
<sequence length="332" mass="36009">MRAAVGVAVSGLFFWLILKTIPLSDLLVAVRAADVGWILISLAFFILGYACRIWRWRLMLASYNPELGWGRCSVPFMASIAANNVLPFRAGDALRAVAFSGWLGVPTARVLATLLAERLMDLLSLLLALALTLTVFSFDGGKLDALFGWSASFFVLVTVAVALVLVFPGILHPVVRWLVSRLSGRAPALAAKLDAQVNHLFETLKTLAQRSRMVVLLAWSFLAWSFEACVFYAVARALPDITTPAAAWFAMPVGTLSTLLPSTPGYIGTFHYFVMEAARSLDNPEIAAAAFAVLAHLALYVPATLWGGLSFGYWVLTRANTGPASSEKVRSR</sequence>
<keyword evidence="4 6" id="KW-1133">Transmembrane helix</keyword>
<dbReference type="PANTHER" id="PTHR39087">
    <property type="entry name" value="UPF0104 MEMBRANE PROTEIN MJ1595"/>
    <property type="match status" value="1"/>
</dbReference>
<feature type="transmembrane region" description="Helical" evidence="6">
    <location>
        <begin position="286"/>
        <end position="309"/>
    </location>
</feature>
<keyword evidence="8" id="KW-1185">Reference proteome</keyword>
<evidence type="ECO:0000256" key="5">
    <source>
        <dbReference type="ARBA" id="ARBA00023136"/>
    </source>
</evidence>
<evidence type="ECO:0000256" key="2">
    <source>
        <dbReference type="ARBA" id="ARBA00022475"/>
    </source>
</evidence>
<keyword evidence="3 6" id="KW-0812">Transmembrane</keyword>
<organism evidence="7 8">
    <name type="scientific">Aliisedimentitalea scapharcae</name>
    <dbReference type="NCBI Taxonomy" id="1524259"/>
    <lineage>
        <taxon>Bacteria</taxon>
        <taxon>Pseudomonadati</taxon>
        <taxon>Pseudomonadota</taxon>
        <taxon>Alphaproteobacteria</taxon>
        <taxon>Rhodobacterales</taxon>
        <taxon>Roseobacteraceae</taxon>
        <taxon>Aliisedimentitalea</taxon>
    </lineage>
</organism>
<keyword evidence="5 6" id="KW-0472">Membrane</keyword>
<dbReference type="Pfam" id="PF03706">
    <property type="entry name" value="LPG_synthase_TM"/>
    <property type="match status" value="1"/>
</dbReference>
<dbReference type="NCBIfam" id="TIGR00374">
    <property type="entry name" value="flippase-like domain"/>
    <property type="match status" value="1"/>
</dbReference>
<evidence type="ECO:0000256" key="6">
    <source>
        <dbReference type="SAM" id="Phobius"/>
    </source>
</evidence>
<feature type="transmembrane region" description="Helical" evidence="6">
    <location>
        <begin position="35"/>
        <end position="54"/>
    </location>
</feature>
<feature type="transmembrane region" description="Helical" evidence="6">
    <location>
        <begin position="214"/>
        <end position="235"/>
    </location>
</feature>
<name>A0ABZ2XPL1_9RHOB</name>
<proteinExistence type="predicted"/>